<dbReference type="PANTHER" id="PTHR42743:SF11">
    <property type="entry name" value="AMINODEOXYCHORISMATE LYASE"/>
    <property type="match status" value="1"/>
</dbReference>
<comment type="caution">
    <text evidence="2">The sequence shown here is derived from an EMBL/GenBank/DDBJ whole genome shotgun (WGS) entry which is preliminary data.</text>
</comment>
<dbReference type="Gene3D" id="3.20.10.10">
    <property type="entry name" value="D-amino Acid Aminotransferase, subunit A, domain 2"/>
    <property type="match status" value="1"/>
</dbReference>
<sequence>MSAVTFRFPFPVAGRPDVSPDLTPHHVDASLISVMDAAAERGDGAFEAFGVIAGALQATDDHLARLAESCALLELPEPDLDQLATICRRIAARATPGVESWLKLVVSRGGMDRSEPHAWAVLSETADFSDARSTGLAVIAGDRGFPASYVARERWMLFGAKTLSYAMNMASLREAKRRGADDMLWTTSDGFLMEAPQSTLVFRRGTTFCSPDPGIGILHGTTQRAVFRWAKQQGYTTEYGRYTRSDLLGADAAWFTSSVRLATPLISLDGDPLTIDHALTDSINAFLLARRD</sequence>
<dbReference type="InterPro" id="IPR036038">
    <property type="entry name" value="Aminotransferase-like"/>
</dbReference>
<dbReference type="InterPro" id="IPR043132">
    <property type="entry name" value="BCAT-like_C"/>
</dbReference>
<organism evidence="2 3">
    <name type="scientific">Microbacterium amylolyticum</name>
    <dbReference type="NCBI Taxonomy" id="936337"/>
    <lineage>
        <taxon>Bacteria</taxon>
        <taxon>Bacillati</taxon>
        <taxon>Actinomycetota</taxon>
        <taxon>Actinomycetes</taxon>
        <taxon>Micrococcales</taxon>
        <taxon>Microbacteriaceae</taxon>
        <taxon>Microbacterium</taxon>
    </lineage>
</organism>
<dbReference type="SUPFAM" id="SSF56752">
    <property type="entry name" value="D-aminoacid aminotransferase-like PLP-dependent enzymes"/>
    <property type="match status" value="1"/>
</dbReference>
<dbReference type="Gene3D" id="3.30.470.10">
    <property type="match status" value="1"/>
</dbReference>
<dbReference type="InterPro" id="IPR050571">
    <property type="entry name" value="Class-IV_PLP-Dep_Aminotrnsfr"/>
</dbReference>
<protein>
    <submittedName>
        <fullName evidence="2">4-amino-4-deoxychorismate lyase</fullName>
        <ecNumber evidence="2">4.1.3.38</ecNumber>
    </submittedName>
</protein>
<name>A0ABS4ZH97_9MICO</name>
<dbReference type="Pfam" id="PF01063">
    <property type="entry name" value="Aminotran_4"/>
    <property type="match status" value="1"/>
</dbReference>
<dbReference type="EMBL" id="JAGIOL010000001">
    <property type="protein sequence ID" value="MBP2436577.1"/>
    <property type="molecule type" value="Genomic_DNA"/>
</dbReference>
<dbReference type="InterPro" id="IPR001544">
    <property type="entry name" value="Aminotrans_IV"/>
</dbReference>
<reference evidence="2 3" key="1">
    <citation type="submission" date="2021-03" db="EMBL/GenBank/DDBJ databases">
        <title>Sequencing the genomes of 1000 actinobacteria strains.</title>
        <authorList>
            <person name="Klenk H.-P."/>
        </authorList>
    </citation>
    <scope>NUCLEOTIDE SEQUENCE [LARGE SCALE GENOMIC DNA]</scope>
    <source>
        <strain evidence="2 3">DSM 24221</strain>
    </source>
</reference>
<evidence type="ECO:0000256" key="1">
    <source>
        <dbReference type="ARBA" id="ARBA00009320"/>
    </source>
</evidence>
<dbReference type="PANTHER" id="PTHR42743">
    <property type="entry name" value="AMINO-ACID AMINOTRANSFERASE"/>
    <property type="match status" value="1"/>
</dbReference>
<keyword evidence="3" id="KW-1185">Reference proteome</keyword>
<comment type="similarity">
    <text evidence="1">Belongs to the class-IV pyridoxal-phosphate-dependent aminotransferase family.</text>
</comment>
<accession>A0ABS4ZH97</accession>
<dbReference type="RefSeq" id="WP_165136049.1">
    <property type="nucleotide sequence ID" value="NZ_CP049253.1"/>
</dbReference>
<proteinExistence type="inferred from homology"/>
<evidence type="ECO:0000313" key="2">
    <source>
        <dbReference type="EMBL" id="MBP2436577.1"/>
    </source>
</evidence>
<dbReference type="GO" id="GO:0008696">
    <property type="term" value="F:4-amino-4-deoxychorismate lyase activity"/>
    <property type="evidence" value="ECO:0007669"/>
    <property type="project" value="UniProtKB-EC"/>
</dbReference>
<gene>
    <name evidence="2" type="ORF">JOF34_001163</name>
</gene>
<dbReference type="Proteomes" id="UP001519362">
    <property type="component" value="Unassembled WGS sequence"/>
</dbReference>
<evidence type="ECO:0000313" key="3">
    <source>
        <dbReference type="Proteomes" id="UP001519362"/>
    </source>
</evidence>
<keyword evidence="2" id="KW-0456">Lyase</keyword>
<dbReference type="EC" id="4.1.3.38" evidence="2"/>
<dbReference type="InterPro" id="IPR043131">
    <property type="entry name" value="BCAT-like_N"/>
</dbReference>